<organism evidence="2 3">
    <name type="scientific">Chondromyces apiculatus DSM 436</name>
    <dbReference type="NCBI Taxonomy" id="1192034"/>
    <lineage>
        <taxon>Bacteria</taxon>
        <taxon>Pseudomonadati</taxon>
        <taxon>Myxococcota</taxon>
        <taxon>Polyangia</taxon>
        <taxon>Polyangiales</taxon>
        <taxon>Polyangiaceae</taxon>
        <taxon>Chondromyces</taxon>
    </lineage>
</organism>
<dbReference type="Proteomes" id="UP000019678">
    <property type="component" value="Unassembled WGS sequence"/>
</dbReference>
<dbReference type="OrthoDB" id="5513816at2"/>
<dbReference type="STRING" id="1192034.CAP_7085"/>
<sequence>MRRLTERTFQSLSLLAFSLCVACTVAWVVTGSGPYPFFRSLQLDVDPERNDATAAFLTFLATLLPGLALILLLHRHADVPPLRGKRDAPAPLTFGQRPQARDDAARDTERFAINFGLAAGGGVAGASVLAGWYPDWFGDEATLQQALCFAVPLAILAGIRQGRTWSARILYTVAFCVVSVGCLPTTSIYLTMRPDPVLTAEFLLPVMIGGLPGGLLVLLVHRWTRREKYPGRWDTPPPR</sequence>
<protein>
    <submittedName>
        <fullName evidence="2">Uncharacterized protein</fullName>
    </submittedName>
</protein>
<evidence type="ECO:0000313" key="2">
    <source>
        <dbReference type="EMBL" id="EYF02463.1"/>
    </source>
</evidence>
<reference evidence="2 3" key="1">
    <citation type="submission" date="2013-05" db="EMBL/GenBank/DDBJ databases">
        <title>Genome assembly of Chondromyces apiculatus DSM 436.</title>
        <authorList>
            <person name="Sharma G."/>
            <person name="Khatri I."/>
            <person name="Kaur C."/>
            <person name="Mayilraj S."/>
            <person name="Subramanian S."/>
        </authorList>
    </citation>
    <scope>NUCLEOTIDE SEQUENCE [LARGE SCALE GENOMIC DNA]</scope>
    <source>
        <strain evidence="2 3">DSM 436</strain>
    </source>
</reference>
<keyword evidence="1" id="KW-1133">Transmembrane helix</keyword>
<gene>
    <name evidence="2" type="ORF">CAP_7085</name>
</gene>
<name>A0A017SZR3_9BACT</name>
<feature type="transmembrane region" description="Helical" evidence="1">
    <location>
        <begin position="142"/>
        <end position="159"/>
    </location>
</feature>
<comment type="caution">
    <text evidence="2">The sequence shown here is derived from an EMBL/GenBank/DDBJ whole genome shotgun (WGS) entry which is preliminary data.</text>
</comment>
<accession>A0A017SZR3</accession>
<feature type="transmembrane region" description="Helical" evidence="1">
    <location>
        <begin position="202"/>
        <end position="220"/>
    </location>
</feature>
<keyword evidence="3" id="KW-1185">Reference proteome</keyword>
<dbReference type="AlphaFoldDB" id="A0A017SZR3"/>
<dbReference type="RefSeq" id="WP_044247464.1">
    <property type="nucleotide sequence ID" value="NZ_ASRX01000060.1"/>
</dbReference>
<evidence type="ECO:0000313" key="3">
    <source>
        <dbReference type="Proteomes" id="UP000019678"/>
    </source>
</evidence>
<dbReference type="EMBL" id="ASRX01000060">
    <property type="protein sequence ID" value="EYF02463.1"/>
    <property type="molecule type" value="Genomic_DNA"/>
</dbReference>
<keyword evidence="1" id="KW-0812">Transmembrane</keyword>
<feature type="transmembrane region" description="Helical" evidence="1">
    <location>
        <begin position="171"/>
        <end position="190"/>
    </location>
</feature>
<proteinExistence type="predicted"/>
<feature type="transmembrane region" description="Helical" evidence="1">
    <location>
        <begin position="111"/>
        <end position="130"/>
    </location>
</feature>
<keyword evidence="1" id="KW-0472">Membrane</keyword>
<evidence type="ECO:0000256" key="1">
    <source>
        <dbReference type="SAM" id="Phobius"/>
    </source>
</evidence>
<feature type="transmembrane region" description="Helical" evidence="1">
    <location>
        <begin position="12"/>
        <end position="32"/>
    </location>
</feature>
<feature type="transmembrane region" description="Helical" evidence="1">
    <location>
        <begin position="52"/>
        <end position="73"/>
    </location>
</feature>